<dbReference type="Proteomes" id="UP000020467">
    <property type="component" value="Unassembled WGS sequence"/>
</dbReference>
<dbReference type="Gene3D" id="3.10.450.240">
    <property type="match status" value="1"/>
</dbReference>
<dbReference type="AlphaFoldDB" id="A0A010RYR2"/>
<dbReference type="EMBL" id="JARH01000064">
    <property type="protein sequence ID" value="EXF85791.1"/>
    <property type="molecule type" value="Genomic_DNA"/>
</dbReference>
<evidence type="ECO:0000256" key="1">
    <source>
        <dbReference type="ARBA" id="ARBA00004173"/>
    </source>
</evidence>
<keyword evidence="3" id="KW-0496">Mitochondrion</keyword>
<proteinExistence type="predicted"/>
<dbReference type="HOGENOM" id="CLU_055139_2_2_1"/>
<sequence>MAEALAAEDSDRIVDPREKCPPKAWTIHFSNWNFWSAERCVFVIELSGKDRTTCLESDHFQSPPIPVLDDDDENGDLEPGISHEHESRPIDLPVARAMYRSARPLLGLGSAAMRPQQPFTRVLPAAKRIAVSPAVTVTATRGYASKFAADMRMSSRQNKKASQGDGGYSASEIEKSMTMAHIMLPGTFVTVPFSQLDKSPKALWAYTYARLKQRVQDFLAVFGAKVASMPTWTTKPRCQLSYTKIVPEAKALHRSLGEALAAGDKDTLREICTPSLYQTLSAVISRRKATEKLTWELLRYDGKPRIVSHKVAMMPPLGKAPIIQQVVVAISSSQKLNKIDKSTNKPVKGGLRVQNQTEYFVMTRQFNPKTWEPKKWIAWGNTQATTMEDWKLIQKGMRDMERKDYSKRRGERL</sequence>
<dbReference type="GO" id="GO:0005743">
    <property type="term" value="C:mitochondrial inner membrane"/>
    <property type="evidence" value="ECO:0007669"/>
    <property type="project" value="InterPro"/>
</dbReference>
<evidence type="ECO:0000313" key="5">
    <source>
        <dbReference type="EMBL" id="EXF85791.1"/>
    </source>
</evidence>
<evidence type="ECO:0000256" key="2">
    <source>
        <dbReference type="ARBA" id="ARBA00022946"/>
    </source>
</evidence>
<keyword evidence="6" id="KW-1185">Reference proteome</keyword>
<evidence type="ECO:0008006" key="7">
    <source>
        <dbReference type="Google" id="ProtNLM"/>
    </source>
</evidence>
<dbReference type="eggNOG" id="ENOG502SAX9">
    <property type="taxonomic scope" value="Eukaryota"/>
</dbReference>
<protein>
    <recommendedName>
        <fullName evidence="7">Tim44-like domain-containing protein</fullName>
    </recommendedName>
</protein>
<dbReference type="InterPro" id="IPR051975">
    <property type="entry name" value="mtLSU_mL45"/>
</dbReference>
<dbReference type="PANTHER" id="PTHR28554">
    <property type="entry name" value="39S RIBOSOMAL PROTEIN L45, MITOCHONDRIAL"/>
    <property type="match status" value="1"/>
</dbReference>
<dbReference type="InterPro" id="IPR032710">
    <property type="entry name" value="NTF2-like_dom_sf"/>
</dbReference>
<dbReference type="STRING" id="1445577.A0A010RYR2"/>
<feature type="region of interest" description="Disordered" evidence="4">
    <location>
        <begin position="57"/>
        <end position="85"/>
    </location>
</feature>
<dbReference type="SUPFAM" id="SSF54427">
    <property type="entry name" value="NTF2-like"/>
    <property type="match status" value="1"/>
</dbReference>
<evidence type="ECO:0000256" key="3">
    <source>
        <dbReference type="ARBA" id="ARBA00023128"/>
    </source>
</evidence>
<dbReference type="InterPro" id="IPR024621">
    <property type="entry name" value="Mba1"/>
</dbReference>
<reference evidence="5 6" key="1">
    <citation type="submission" date="2014-02" db="EMBL/GenBank/DDBJ databases">
        <title>The genome sequence of Colletotrichum fioriniae PJ7.</title>
        <authorList>
            <person name="Baroncelli R."/>
            <person name="Thon M.R."/>
        </authorList>
    </citation>
    <scope>NUCLEOTIDE SEQUENCE [LARGE SCALE GENOMIC DNA]</scope>
    <source>
        <strain evidence="5 6">PJ7</strain>
    </source>
</reference>
<dbReference type="OrthoDB" id="19619at2759"/>
<name>A0A010RYR2_9PEZI</name>
<keyword evidence="2" id="KW-0809">Transit peptide</keyword>
<comment type="caution">
    <text evidence="5">The sequence shown here is derived from an EMBL/GenBank/DDBJ whole genome shotgun (WGS) entry which is preliminary data.</text>
</comment>
<evidence type="ECO:0000256" key="4">
    <source>
        <dbReference type="SAM" id="MobiDB-lite"/>
    </source>
</evidence>
<organism evidence="5 6">
    <name type="scientific">Colletotrichum fioriniae PJ7</name>
    <dbReference type="NCBI Taxonomy" id="1445577"/>
    <lineage>
        <taxon>Eukaryota</taxon>
        <taxon>Fungi</taxon>
        <taxon>Dikarya</taxon>
        <taxon>Ascomycota</taxon>
        <taxon>Pezizomycotina</taxon>
        <taxon>Sordariomycetes</taxon>
        <taxon>Hypocreomycetidae</taxon>
        <taxon>Glomerellales</taxon>
        <taxon>Glomerellaceae</taxon>
        <taxon>Colletotrichum</taxon>
        <taxon>Colletotrichum acutatum species complex</taxon>
    </lineage>
</organism>
<gene>
    <name evidence="5" type="ORF">CFIO01_10860</name>
</gene>
<evidence type="ECO:0000313" key="6">
    <source>
        <dbReference type="Proteomes" id="UP000020467"/>
    </source>
</evidence>
<dbReference type="KEGG" id="cfj:CFIO01_10860"/>
<dbReference type="Pfam" id="PF07961">
    <property type="entry name" value="MBA1"/>
    <property type="match status" value="1"/>
</dbReference>
<accession>A0A010RYR2</accession>
<dbReference type="PANTHER" id="PTHR28554:SF1">
    <property type="entry name" value="LARGE RIBOSOMAL SUBUNIT PROTEIN ML45"/>
    <property type="match status" value="1"/>
</dbReference>
<dbReference type="GO" id="GO:0032979">
    <property type="term" value="P:protein insertion into mitochondrial inner membrane from matrix"/>
    <property type="evidence" value="ECO:0007669"/>
    <property type="project" value="InterPro"/>
</dbReference>
<comment type="subcellular location">
    <subcellularLocation>
        <location evidence="1">Mitochondrion</location>
    </subcellularLocation>
</comment>